<evidence type="ECO:0000256" key="4">
    <source>
        <dbReference type="ARBA" id="ARBA00022917"/>
    </source>
</evidence>
<reference evidence="9" key="1">
    <citation type="journal article" date="2019" name="Nat. Commun.">
        <title>Expansion of phycobilisome linker gene families in mesophilic red algae.</title>
        <authorList>
            <person name="Lee J."/>
            <person name="Kim D."/>
            <person name="Bhattacharya D."/>
            <person name="Yoon H.S."/>
        </authorList>
    </citation>
    <scope>NUCLEOTIDE SEQUENCE [LARGE SCALE GENOMIC DNA]</scope>
    <source>
        <strain evidence="9">CCMP 1328</strain>
    </source>
</reference>
<dbReference type="GO" id="GO:0005525">
    <property type="term" value="F:GTP binding"/>
    <property type="evidence" value="ECO:0007669"/>
    <property type="project" value="UniProtKB-UniRule"/>
</dbReference>
<dbReference type="PRINTS" id="PR00315">
    <property type="entry name" value="ELONGATNFCT"/>
</dbReference>
<dbReference type="GO" id="GO:0045727">
    <property type="term" value="P:positive regulation of translation"/>
    <property type="evidence" value="ECO:0007669"/>
    <property type="project" value="UniProtKB-UniRule"/>
</dbReference>
<dbReference type="SUPFAM" id="SSF52540">
    <property type="entry name" value="P-loop containing nucleoside triphosphate hydrolases"/>
    <property type="match status" value="1"/>
</dbReference>
<keyword evidence="4 6" id="KW-0648">Protein biosynthesis</keyword>
<dbReference type="OrthoDB" id="1074at2759"/>
<comment type="caution">
    <text evidence="8">The sequence shown here is derived from an EMBL/GenBank/DDBJ whole genome shotgun (WGS) entry which is preliminary data.</text>
</comment>
<dbReference type="FunFam" id="3.30.70.240:FF:000007">
    <property type="entry name" value="Translation factor GUF1, mitochondrial"/>
    <property type="match status" value="1"/>
</dbReference>
<dbReference type="CDD" id="cd16260">
    <property type="entry name" value="EF4_III"/>
    <property type="match status" value="1"/>
</dbReference>
<evidence type="ECO:0000256" key="1">
    <source>
        <dbReference type="ARBA" id="ARBA00005454"/>
    </source>
</evidence>
<dbReference type="InterPro" id="IPR004161">
    <property type="entry name" value="EFTu-like_2"/>
</dbReference>
<keyword evidence="9" id="KW-1185">Reference proteome</keyword>
<dbReference type="InterPro" id="IPR031157">
    <property type="entry name" value="G_TR_CS"/>
</dbReference>
<keyword evidence="6" id="KW-0496">Mitochondrion</keyword>
<dbReference type="OMA" id="EYSFVGY"/>
<dbReference type="AlphaFoldDB" id="A0A5J4Z5E0"/>
<organism evidence="8 9">
    <name type="scientific">Porphyridium purpureum</name>
    <name type="common">Red alga</name>
    <name type="synonym">Porphyridium cruentum</name>
    <dbReference type="NCBI Taxonomy" id="35688"/>
    <lineage>
        <taxon>Eukaryota</taxon>
        <taxon>Rhodophyta</taxon>
        <taxon>Bangiophyceae</taxon>
        <taxon>Porphyridiales</taxon>
        <taxon>Porphyridiaceae</taxon>
        <taxon>Porphyridium</taxon>
    </lineage>
</organism>
<dbReference type="EMBL" id="VRMN01000001">
    <property type="protein sequence ID" value="KAA8497847.1"/>
    <property type="molecule type" value="Genomic_DNA"/>
</dbReference>
<comment type="subcellular location">
    <subcellularLocation>
        <location evidence="6">Mitochondrion inner membrane</location>
        <topology evidence="6">Peripheral membrane protein</topology>
        <orientation evidence="6">Matrix side</orientation>
    </subcellularLocation>
</comment>
<dbReference type="PROSITE" id="PS00301">
    <property type="entry name" value="G_TR_1"/>
    <property type="match status" value="1"/>
</dbReference>
<dbReference type="Gene3D" id="3.30.70.2570">
    <property type="entry name" value="Elongation factor 4, C-terminal domain"/>
    <property type="match status" value="1"/>
</dbReference>
<keyword evidence="8" id="KW-0251">Elongation factor</keyword>
<dbReference type="InterPro" id="IPR009000">
    <property type="entry name" value="Transl_B-barrel_sf"/>
</dbReference>
<dbReference type="PANTHER" id="PTHR43512:SF4">
    <property type="entry name" value="TRANSLATION FACTOR GUF1 HOMOLOG, CHLOROPLASTIC"/>
    <property type="match status" value="1"/>
</dbReference>
<evidence type="ECO:0000313" key="9">
    <source>
        <dbReference type="Proteomes" id="UP000324585"/>
    </source>
</evidence>
<dbReference type="GO" id="GO:0005743">
    <property type="term" value="C:mitochondrial inner membrane"/>
    <property type="evidence" value="ECO:0007669"/>
    <property type="project" value="UniProtKB-SubCell"/>
</dbReference>
<keyword evidence="3 6" id="KW-0378">Hydrolase</keyword>
<dbReference type="CDD" id="cd01890">
    <property type="entry name" value="LepA"/>
    <property type="match status" value="1"/>
</dbReference>
<dbReference type="Gene3D" id="3.30.70.870">
    <property type="entry name" value="Elongation Factor G (Translational Gtpase), domain 3"/>
    <property type="match status" value="1"/>
</dbReference>
<sequence>MVLSEKNAKAAADTAEPHIDDATRHLVKVPPERIRNFSIIAHIDHGKSTLADRLLQATGTVASRDMKQQFLDNMDIERERGITIKLQAARMLYRAKDGLDYILNLIDTPGHVDFSYEVSRSLMACEGALLVVDASQGIEAQTLANVYLALENNLEIIPVFNKIDLPGAEPERVMREVEEVIGLDCSGGILASAKAGIGIDEILESIVATVPPPSADAHKKPLRALIFDSYYDPYKGVVVLFRVMEGELRPGDKVRFMNSEAEFDTDEVGVLMPKHKPVDVLSAGEVGYLFASIKSVEDARVGDTITLAKRRAEKPLPGYQKAKPMVFAGLFPVSADDFNDLKVALEKFKLNDAALSFEAESSSAMGFGFRCGFLGMLHMDVVQERLEREYNLELITTAPSVVYRVTPTKGEPYMLDNPSQLPDPTLRKCIEEPYVKLDIITPEEYVGPLMELAVSRRGEFKDMRYLVQGRTTLVYEMPLAEMVGNFFDALKSRSKGYASMEYDWIGYRESDLVRLDINVAGDPLDALTCIVHRDKAYSVGKEYVKKLKEIIPRANFQIVIQAVIGTKSIASERISALRKDVTAKCYGGDISRKKKLLKKQAEGKKRMKAVGKVEVPSSAFLAIVNINGDS</sequence>
<dbReference type="Pfam" id="PF00679">
    <property type="entry name" value="EFG_C"/>
    <property type="match status" value="1"/>
</dbReference>
<dbReference type="Gene3D" id="3.40.50.300">
    <property type="entry name" value="P-loop containing nucleotide triphosphate hydrolases"/>
    <property type="match status" value="1"/>
</dbReference>
<dbReference type="InterPro" id="IPR005225">
    <property type="entry name" value="Small_GTP-bd"/>
</dbReference>
<comment type="catalytic activity">
    <reaction evidence="6">
        <text>GTP + H2O = GDP + phosphate + H(+)</text>
        <dbReference type="Rhea" id="RHEA:19669"/>
        <dbReference type="ChEBI" id="CHEBI:15377"/>
        <dbReference type="ChEBI" id="CHEBI:15378"/>
        <dbReference type="ChEBI" id="CHEBI:37565"/>
        <dbReference type="ChEBI" id="CHEBI:43474"/>
        <dbReference type="ChEBI" id="CHEBI:58189"/>
        <dbReference type="EC" id="3.6.5.n1"/>
    </reaction>
</comment>
<dbReference type="PANTHER" id="PTHR43512">
    <property type="entry name" value="TRANSLATION FACTOR GUF1-RELATED"/>
    <property type="match status" value="1"/>
</dbReference>
<dbReference type="EC" id="3.6.5.n1" evidence="6"/>
<dbReference type="Gene3D" id="2.40.30.10">
    <property type="entry name" value="Translation factors"/>
    <property type="match status" value="1"/>
</dbReference>
<dbReference type="InterPro" id="IPR035647">
    <property type="entry name" value="EFG_III/V"/>
</dbReference>
<keyword evidence="5 6" id="KW-0342">GTP-binding</keyword>
<dbReference type="InterPro" id="IPR038363">
    <property type="entry name" value="LepA_C_sf"/>
</dbReference>
<dbReference type="InterPro" id="IPR027417">
    <property type="entry name" value="P-loop_NTPase"/>
</dbReference>
<dbReference type="InterPro" id="IPR013842">
    <property type="entry name" value="LepA_CTD"/>
</dbReference>
<name>A0A5J4Z5E0_PORPP</name>
<keyword evidence="6" id="KW-0999">Mitochondrion inner membrane</keyword>
<protein>
    <recommendedName>
        <fullName evidence="6">Translation factor GUF1 homolog, mitochondrial</fullName>
        <ecNumber evidence="6">3.6.5.n1</ecNumber>
    </recommendedName>
    <alternativeName>
        <fullName evidence="6">Elongation factor 4 homolog</fullName>
        <shortName evidence="6">EF-4</shortName>
    </alternativeName>
    <alternativeName>
        <fullName evidence="6">GTPase GUF1 homolog</fullName>
    </alternativeName>
    <alternativeName>
        <fullName evidence="6">Ribosomal back-translocase</fullName>
    </alternativeName>
</protein>
<feature type="binding site" evidence="6">
    <location>
        <begin position="41"/>
        <end position="48"/>
    </location>
    <ligand>
        <name>GTP</name>
        <dbReference type="ChEBI" id="CHEBI:37565"/>
    </ligand>
</feature>
<evidence type="ECO:0000256" key="6">
    <source>
        <dbReference type="HAMAP-Rule" id="MF_03137"/>
    </source>
</evidence>
<keyword evidence="2 6" id="KW-0547">Nucleotide-binding</keyword>
<evidence type="ECO:0000256" key="2">
    <source>
        <dbReference type="ARBA" id="ARBA00022741"/>
    </source>
</evidence>
<dbReference type="SUPFAM" id="SSF50447">
    <property type="entry name" value="Translation proteins"/>
    <property type="match status" value="1"/>
</dbReference>
<dbReference type="Gene3D" id="3.30.70.240">
    <property type="match status" value="1"/>
</dbReference>
<dbReference type="Pfam" id="PF00009">
    <property type="entry name" value="GTP_EFTU"/>
    <property type="match status" value="1"/>
</dbReference>
<dbReference type="GO" id="GO:0003746">
    <property type="term" value="F:translation elongation factor activity"/>
    <property type="evidence" value="ECO:0007669"/>
    <property type="project" value="UniProtKB-KW"/>
</dbReference>
<dbReference type="Pfam" id="PF03144">
    <property type="entry name" value="GTP_EFTU_D2"/>
    <property type="match status" value="1"/>
</dbReference>
<dbReference type="CDD" id="cd03709">
    <property type="entry name" value="lepA_C"/>
    <property type="match status" value="1"/>
</dbReference>
<keyword evidence="6" id="KW-0472">Membrane</keyword>
<dbReference type="PROSITE" id="PS51722">
    <property type="entry name" value="G_TR_2"/>
    <property type="match status" value="1"/>
</dbReference>
<dbReference type="HAMAP" id="MF_00071">
    <property type="entry name" value="LepA"/>
    <property type="match status" value="1"/>
</dbReference>
<evidence type="ECO:0000256" key="5">
    <source>
        <dbReference type="ARBA" id="ARBA00023134"/>
    </source>
</evidence>
<dbReference type="FunFam" id="2.40.30.10:FF:000015">
    <property type="entry name" value="Translation factor GUF1, mitochondrial"/>
    <property type="match status" value="1"/>
</dbReference>
<comment type="function">
    <text evidence="6">Promotes mitochondrial protein synthesis. May act as a fidelity factor of the translation reaction, by catalyzing a one-codon backward translocation of tRNAs on improperly translocated ribosomes. Binds to mitochondrial ribosomes in a GTP-dependent manner.</text>
</comment>
<dbReference type="InterPro" id="IPR006297">
    <property type="entry name" value="EF-4"/>
</dbReference>
<feature type="binding site" evidence="6">
    <location>
        <begin position="161"/>
        <end position="164"/>
    </location>
    <ligand>
        <name>GTP</name>
        <dbReference type="ChEBI" id="CHEBI:37565"/>
    </ligand>
</feature>
<dbReference type="SMART" id="SM00838">
    <property type="entry name" value="EFG_C"/>
    <property type="match status" value="1"/>
</dbReference>
<dbReference type="InterPro" id="IPR035654">
    <property type="entry name" value="LepA_IV"/>
</dbReference>
<dbReference type="InterPro" id="IPR000795">
    <property type="entry name" value="T_Tr_GTP-bd_dom"/>
</dbReference>
<dbReference type="FunFam" id="3.30.70.870:FF:000004">
    <property type="entry name" value="Translation factor GUF1, mitochondrial"/>
    <property type="match status" value="1"/>
</dbReference>
<feature type="domain" description="Tr-type G" evidence="7">
    <location>
        <begin position="32"/>
        <end position="214"/>
    </location>
</feature>
<comment type="similarity">
    <text evidence="1">Belongs to the TRAFAC class translation factor GTPase superfamily. Classic translation factor GTPase family. LepA subfamily.</text>
</comment>
<feature type="binding site" evidence="6">
    <location>
        <begin position="107"/>
        <end position="111"/>
    </location>
    <ligand>
        <name>GTP</name>
        <dbReference type="ChEBI" id="CHEBI:37565"/>
    </ligand>
</feature>
<dbReference type="Proteomes" id="UP000324585">
    <property type="component" value="Unassembled WGS sequence"/>
</dbReference>
<dbReference type="SUPFAM" id="SSF54980">
    <property type="entry name" value="EF-G C-terminal domain-like"/>
    <property type="match status" value="2"/>
</dbReference>
<dbReference type="InterPro" id="IPR000640">
    <property type="entry name" value="EFG_V-like"/>
</dbReference>
<dbReference type="FunFam" id="3.30.70.2570:FF:000001">
    <property type="entry name" value="Translation factor GUF1, mitochondrial"/>
    <property type="match status" value="1"/>
</dbReference>
<dbReference type="GO" id="GO:0043022">
    <property type="term" value="F:ribosome binding"/>
    <property type="evidence" value="ECO:0007669"/>
    <property type="project" value="UniProtKB-UniRule"/>
</dbReference>
<proteinExistence type="inferred from homology"/>
<accession>A0A5J4Z5E0</accession>
<gene>
    <name evidence="8" type="ORF">FVE85_5432</name>
</gene>
<dbReference type="FunFam" id="3.40.50.300:FF:000078">
    <property type="entry name" value="Elongation factor 4"/>
    <property type="match status" value="1"/>
</dbReference>
<dbReference type="GO" id="GO:0003924">
    <property type="term" value="F:GTPase activity"/>
    <property type="evidence" value="ECO:0007669"/>
    <property type="project" value="UniProtKB-UniRule"/>
</dbReference>
<dbReference type="Pfam" id="PF06421">
    <property type="entry name" value="LepA_C"/>
    <property type="match status" value="1"/>
</dbReference>
<evidence type="ECO:0000259" key="7">
    <source>
        <dbReference type="PROSITE" id="PS51722"/>
    </source>
</evidence>
<dbReference type="GO" id="GO:0005759">
    <property type="term" value="C:mitochondrial matrix"/>
    <property type="evidence" value="ECO:0007669"/>
    <property type="project" value="UniProtKB-UniRule"/>
</dbReference>
<comment type="similarity">
    <text evidence="6">Belongs to the GTP-binding elongation factor family. LepA subfamily.</text>
</comment>
<evidence type="ECO:0000313" key="8">
    <source>
        <dbReference type="EMBL" id="KAA8497847.1"/>
    </source>
</evidence>
<evidence type="ECO:0000256" key="3">
    <source>
        <dbReference type="ARBA" id="ARBA00022801"/>
    </source>
</evidence>
<dbReference type="NCBIfam" id="TIGR00231">
    <property type="entry name" value="small_GTP"/>
    <property type="match status" value="1"/>
</dbReference>
<dbReference type="NCBIfam" id="TIGR01393">
    <property type="entry name" value="lepA"/>
    <property type="match status" value="1"/>
</dbReference>
<dbReference type="CDD" id="cd03699">
    <property type="entry name" value="EF4_II"/>
    <property type="match status" value="1"/>
</dbReference>